<organism evidence="1 2">
    <name type="scientific">Caballeronia novacaledonica</name>
    <dbReference type="NCBI Taxonomy" id="1544861"/>
    <lineage>
        <taxon>Bacteria</taxon>
        <taxon>Pseudomonadati</taxon>
        <taxon>Pseudomonadota</taxon>
        <taxon>Betaproteobacteria</taxon>
        <taxon>Burkholderiales</taxon>
        <taxon>Burkholderiaceae</taxon>
        <taxon>Caballeronia</taxon>
    </lineage>
</organism>
<proteinExistence type="predicted"/>
<sequence>MSEHRVKRDPEGTRPRILEAATSQFTKHGLAGARVGAIATEVGANERMIYYYFECKEGLYVAVLEAMYARSAEAEGSLDLSGLEPADAIRELAKSIWAQLRE</sequence>
<evidence type="ECO:0000313" key="2">
    <source>
        <dbReference type="Proteomes" id="UP001055013"/>
    </source>
</evidence>
<evidence type="ECO:0000313" key="1">
    <source>
        <dbReference type="EMBL" id="GJH18452.1"/>
    </source>
</evidence>
<accession>A0ACB5QUP1</accession>
<keyword evidence="2" id="KW-1185">Reference proteome</keyword>
<protein>
    <submittedName>
        <fullName evidence="1">Uncharacterized protein</fullName>
    </submittedName>
</protein>
<name>A0ACB5QUP1_9BURK</name>
<reference evidence="1" key="1">
    <citation type="submission" date="2021-09" db="EMBL/GenBank/DDBJ databases">
        <title>Isolation and characterization of 3-chlorobenzoate degrading bacteria from soils in Shizuoka.</title>
        <authorList>
            <person name="Ifat A."/>
            <person name="Ogawa N."/>
            <person name="Kimbara K."/>
            <person name="Moriuchi R."/>
            <person name="Dohra H."/>
            <person name="Shintani M."/>
        </authorList>
    </citation>
    <scope>NUCLEOTIDE SEQUENCE</scope>
    <source>
        <strain evidence="1">19CS2-2</strain>
    </source>
</reference>
<comment type="caution">
    <text evidence="1">The sequence shown here is derived from an EMBL/GenBank/DDBJ whole genome shotgun (WGS) entry which is preliminary data.</text>
</comment>
<gene>
    <name evidence="1" type="ORF">CBA19CS22_17940</name>
</gene>
<dbReference type="Proteomes" id="UP001055013">
    <property type="component" value="Unassembled WGS sequence"/>
</dbReference>
<dbReference type="EMBL" id="BPUR01000009">
    <property type="protein sequence ID" value="GJH18452.1"/>
    <property type="molecule type" value="Genomic_DNA"/>
</dbReference>